<proteinExistence type="predicted"/>
<gene>
    <name evidence="1" type="ORF">DCAR_0416212</name>
</gene>
<keyword evidence="2" id="KW-1185">Reference proteome</keyword>
<dbReference type="EMBL" id="CP093346">
    <property type="protein sequence ID" value="WOG96874.1"/>
    <property type="molecule type" value="Genomic_DNA"/>
</dbReference>
<reference evidence="1" key="1">
    <citation type="journal article" date="2016" name="Nat. Genet.">
        <title>A high-quality carrot genome assembly provides new insights into carotenoid accumulation and asterid genome evolution.</title>
        <authorList>
            <person name="Iorizzo M."/>
            <person name="Ellison S."/>
            <person name="Senalik D."/>
            <person name="Zeng P."/>
            <person name="Satapoomin P."/>
            <person name="Huang J."/>
            <person name="Bowman M."/>
            <person name="Iovene M."/>
            <person name="Sanseverino W."/>
            <person name="Cavagnaro P."/>
            <person name="Yildiz M."/>
            <person name="Macko-Podgorni A."/>
            <person name="Moranska E."/>
            <person name="Grzebelus E."/>
            <person name="Grzebelus D."/>
            <person name="Ashrafi H."/>
            <person name="Zheng Z."/>
            <person name="Cheng S."/>
            <person name="Spooner D."/>
            <person name="Van Deynze A."/>
            <person name="Simon P."/>
        </authorList>
    </citation>
    <scope>NUCLEOTIDE SEQUENCE</scope>
    <source>
        <tissue evidence="1">Leaf</tissue>
    </source>
</reference>
<sequence length="71" mass="7540">MKIPLIYVTLLFLLAMYTGNVLVAADCTTHYSEPGGAKCDAGACRSKCSGAFRGGKGRCELIDTCVCHHPC</sequence>
<evidence type="ECO:0000313" key="1">
    <source>
        <dbReference type="EMBL" id="WOG96874.1"/>
    </source>
</evidence>
<organism evidence="1 2">
    <name type="scientific">Daucus carota subsp. sativus</name>
    <name type="common">Carrot</name>
    <dbReference type="NCBI Taxonomy" id="79200"/>
    <lineage>
        <taxon>Eukaryota</taxon>
        <taxon>Viridiplantae</taxon>
        <taxon>Streptophyta</taxon>
        <taxon>Embryophyta</taxon>
        <taxon>Tracheophyta</taxon>
        <taxon>Spermatophyta</taxon>
        <taxon>Magnoliopsida</taxon>
        <taxon>eudicotyledons</taxon>
        <taxon>Gunneridae</taxon>
        <taxon>Pentapetalae</taxon>
        <taxon>asterids</taxon>
        <taxon>campanulids</taxon>
        <taxon>Apiales</taxon>
        <taxon>Apiaceae</taxon>
        <taxon>Apioideae</taxon>
        <taxon>Scandiceae</taxon>
        <taxon>Daucinae</taxon>
        <taxon>Daucus</taxon>
        <taxon>Daucus sect. Daucus</taxon>
    </lineage>
</organism>
<name>A0A165X9J5_DAUCS</name>
<dbReference type="Proteomes" id="UP000077755">
    <property type="component" value="Chromosome 4"/>
</dbReference>
<evidence type="ECO:0000313" key="2">
    <source>
        <dbReference type="Proteomes" id="UP000077755"/>
    </source>
</evidence>
<reference evidence="1" key="2">
    <citation type="submission" date="2022-03" db="EMBL/GenBank/DDBJ databases">
        <title>Draft title - Genomic analysis of global carrot germplasm unveils the trajectory of domestication and the origin of high carotenoid orange carrot.</title>
        <authorList>
            <person name="Iorizzo M."/>
            <person name="Ellison S."/>
            <person name="Senalik D."/>
            <person name="Macko-Podgorni A."/>
            <person name="Grzebelus D."/>
            <person name="Bostan H."/>
            <person name="Rolling W."/>
            <person name="Curaba J."/>
            <person name="Simon P."/>
        </authorList>
    </citation>
    <scope>NUCLEOTIDE SEQUENCE</scope>
    <source>
        <tissue evidence="1">Leaf</tissue>
    </source>
</reference>
<accession>A0A165X9J5</accession>
<dbReference type="Gramene" id="KZM97951">
    <property type="protein sequence ID" value="KZM97951"/>
    <property type="gene ID" value="DCAR_014687"/>
</dbReference>
<protein>
    <submittedName>
        <fullName evidence="1">Uncharacterized protein</fullName>
    </submittedName>
</protein>
<dbReference type="AlphaFoldDB" id="A0A165X9J5"/>